<evidence type="ECO:0000313" key="2">
    <source>
        <dbReference type="EMBL" id="SHN67128.1"/>
    </source>
</evidence>
<name>A0A1M7T8X9_9BACT</name>
<dbReference type="EMBL" id="FRDI01000008">
    <property type="protein sequence ID" value="SHN67128.1"/>
    <property type="molecule type" value="Genomic_DNA"/>
</dbReference>
<dbReference type="Proteomes" id="UP000186469">
    <property type="component" value="Unassembled WGS sequence"/>
</dbReference>
<organism evidence="2 3">
    <name type="scientific">Desulfovibrio litoralis DSM 11393</name>
    <dbReference type="NCBI Taxonomy" id="1121455"/>
    <lineage>
        <taxon>Bacteria</taxon>
        <taxon>Pseudomonadati</taxon>
        <taxon>Thermodesulfobacteriota</taxon>
        <taxon>Desulfovibrionia</taxon>
        <taxon>Desulfovibrionales</taxon>
        <taxon>Desulfovibrionaceae</taxon>
        <taxon>Desulfovibrio</taxon>
    </lineage>
</organism>
<dbReference type="RefSeq" id="WP_072697425.1">
    <property type="nucleotide sequence ID" value="NZ_FRDI01000008.1"/>
</dbReference>
<feature type="chain" id="PRO_5012794230" description="SH3 domain-containing protein" evidence="1">
    <location>
        <begin position="22"/>
        <end position="300"/>
    </location>
</feature>
<dbReference type="STRING" id="1121455.SAMN02745728_01737"/>
<evidence type="ECO:0008006" key="4">
    <source>
        <dbReference type="Google" id="ProtNLM"/>
    </source>
</evidence>
<gene>
    <name evidence="2" type="ORF">SAMN02745728_01737</name>
</gene>
<evidence type="ECO:0000313" key="3">
    <source>
        <dbReference type="Proteomes" id="UP000186469"/>
    </source>
</evidence>
<evidence type="ECO:0000256" key="1">
    <source>
        <dbReference type="SAM" id="SignalP"/>
    </source>
</evidence>
<proteinExistence type="predicted"/>
<keyword evidence="3" id="KW-1185">Reference proteome</keyword>
<feature type="signal peptide" evidence="1">
    <location>
        <begin position="1"/>
        <end position="21"/>
    </location>
</feature>
<keyword evidence="1" id="KW-0732">Signal</keyword>
<accession>A0A1M7T8X9</accession>
<protein>
    <recommendedName>
        <fullName evidence="4">SH3 domain-containing protein</fullName>
    </recommendedName>
</protein>
<reference evidence="2 3" key="1">
    <citation type="submission" date="2016-12" db="EMBL/GenBank/DDBJ databases">
        <authorList>
            <person name="Song W.-J."/>
            <person name="Kurnit D.M."/>
        </authorList>
    </citation>
    <scope>NUCLEOTIDE SEQUENCE [LARGE SCALE GENOMIC DNA]</scope>
    <source>
        <strain evidence="2 3">DSM 11393</strain>
    </source>
</reference>
<sequence length="300" mass="34383">MKRITFFLICFYAYMCNISVANDFVPLTLGKENTAYNISIANKNISIIRVGCSLYRFDGKNNILLGELMDGNVEKGCGFGAPDVLAADLTFDGRVEFFIKKSDGANIWYYLIDEDGYDGIDDIFETASIKRMRSDLEIGSDEQIWLSAPRFNRKEKSLEFYDKTGNILRITKYFLNKKRYSLHSDTYNLYSRDTYDTQSGGNKLIALEKVHLFENKKEKLVINISGSQPPVSIYAKSPVTVYKNHDTKSQVAYIINRDSSCSVIDAIIDDDDFLWLKIKDVKNRHGWVREDKTFFVSPEA</sequence>
<dbReference type="AlphaFoldDB" id="A0A1M7T8X9"/>